<proteinExistence type="predicted"/>
<dbReference type="Proteomes" id="UP001056778">
    <property type="component" value="Chromosome 10"/>
</dbReference>
<comment type="caution">
    <text evidence="1">The sequence shown here is derived from an EMBL/GenBank/DDBJ whole genome shotgun (WGS) entry which is preliminary data.</text>
</comment>
<organism evidence="1 2">
    <name type="scientific">Holotrichia oblita</name>
    <name type="common">Chafer beetle</name>
    <dbReference type="NCBI Taxonomy" id="644536"/>
    <lineage>
        <taxon>Eukaryota</taxon>
        <taxon>Metazoa</taxon>
        <taxon>Ecdysozoa</taxon>
        <taxon>Arthropoda</taxon>
        <taxon>Hexapoda</taxon>
        <taxon>Insecta</taxon>
        <taxon>Pterygota</taxon>
        <taxon>Neoptera</taxon>
        <taxon>Endopterygota</taxon>
        <taxon>Coleoptera</taxon>
        <taxon>Polyphaga</taxon>
        <taxon>Scarabaeiformia</taxon>
        <taxon>Scarabaeidae</taxon>
        <taxon>Melolonthinae</taxon>
        <taxon>Holotrichia</taxon>
    </lineage>
</organism>
<reference evidence="1" key="1">
    <citation type="submission" date="2022-04" db="EMBL/GenBank/DDBJ databases">
        <title>Chromosome-scale genome assembly of Holotrichia oblita Faldermann.</title>
        <authorList>
            <person name="Rongchong L."/>
        </authorList>
    </citation>
    <scope>NUCLEOTIDE SEQUENCE</scope>
    <source>
        <strain evidence="1">81SQS9</strain>
    </source>
</reference>
<sequence length="290" mass="33666">MEKIARVRSVNFTESEKEVLVLIINKYKDIVENKKTDNVSNSEKTTAWQNIAKEFNSQSPNFVIRSVDSLKKYYDNLKKGMRKRAARERSEMYKTGGRKADTNISKGDELLLSLINKKTIYGYESPWDSDQLECTITNREDIQDHTYSESWGNDNKENEIVLENETMDATEIEDDNENFNIEPLIAIADHKNQNTETLQRSWKKYKPADLKQSKSESLRAHHGKKAESGPTRRRPAPVRAFTSSALGEKYQVLAERKLEYLECLTKEHELRCEALKLDIEIKKKQLENLL</sequence>
<gene>
    <name evidence="1" type="ORF">MML48_10g00020723</name>
</gene>
<keyword evidence="2" id="KW-1185">Reference proteome</keyword>
<evidence type="ECO:0000313" key="1">
    <source>
        <dbReference type="EMBL" id="KAI4454220.1"/>
    </source>
</evidence>
<evidence type="ECO:0000313" key="2">
    <source>
        <dbReference type="Proteomes" id="UP001056778"/>
    </source>
</evidence>
<dbReference type="EMBL" id="CM043024">
    <property type="protein sequence ID" value="KAI4454220.1"/>
    <property type="molecule type" value="Genomic_DNA"/>
</dbReference>
<protein>
    <submittedName>
        <fullName evidence="1">Uncharacterized protein</fullName>
    </submittedName>
</protein>
<accession>A0ACB9SPZ3</accession>
<name>A0ACB9SPZ3_HOLOL</name>